<dbReference type="InterPro" id="IPR020846">
    <property type="entry name" value="MFS_dom"/>
</dbReference>
<evidence type="ECO:0000256" key="1">
    <source>
        <dbReference type="ARBA" id="ARBA00004141"/>
    </source>
</evidence>
<dbReference type="AlphaFoldDB" id="A0AAD5K941"/>
<feature type="transmembrane region" description="Helical" evidence="6">
    <location>
        <begin position="387"/>
        <end position="410"/>
    </location>
</feature>
<dbReference type="InterPro" id="IPR011701">
    <property type="entry name" value="MFS"/>
</dbReference>
<feature type="transmembrane region" description="Helical" evidence="6">
    <location>
        <begin position="299"/>
        <end position="322"/>
    </location>
</feature>
<reference evidence="8" key="1">
    <citation type="journal article" date="2022" name="IScience">
        <title>Evolution of zygomycete secretomes and the origins of terrestrial fungal ecologies.</title>
        <authorList>
            <person name="Chang Y."/>
            <person name="Wang Y."/>
            <person name="Mondo S."/>
            <person name="Ahrendt S."/>
            <person name="Andreopoulos W."/>
            <person name="Barry K."/>
            <person name="Beard J."/>
            <person name="Benny G.L."/>
            <person name="Blankenship S."/>
            <person name="Bonito G."/>
            <person name="Cuomo C."/>
            <person name="Desiro A."/>
            <person name="Gervers K.A."/>
            <person name="Hundley H."/>
            <person name="Kuo A."/>
            <person name="LaButti K."/>
            <person name="Lang B.F."/>
            <person name="Lipzen A."/>
            <person name="O'Donnell K."/>
            <person name="Pangilinan J."/>
            <person name="Reynolds N."/>
            <person name="Sandor L."/>
            <person name="Smith M.E."/>
            <person name="Tsang A."/>
            <person name="Grigoriev I.V."/>
            <person name="Stajich J.E."/>
            <person name="Spatafora J.W."/>
        </authorList>
    </citation>
    <scope>NUCLEOTIDE SEQUENCE</scope>
    <source>
        <strain evidence="8">RSA 2281</strain>
    </source>
</reference>
<keyword evidence="2" id="KW-0813">Transport</keyword>
<feature type="domain" description="Major facilitator superfamily (MFS) profile" evidence="7">
    <location>
        <begin position="58"/>
        <end position="483"/>
    </location>
</feature>
<organism evidence="8 9">
    <name type="scientific">Phascolomyces articulosus</name>
    <dbReference type="NCBI Taxonomy" id="60185"/>
    <lineage>
        <taxon>Eukaryota</taxon>
        <taxon>Fungi</taxon>
        <taxon>Fungi incertae sedis</taxon>
        <taxon>Mucoromycota</taxon>
        <taxon>Mucoromycotina</taxon>
        <taxon>Mucoromycetes</taxon>
        <taxon>Mucorales</taxon>
        <taxon>Lichtheimiaceae</taxon>
        <taxon>Phascolomyces</taxon>
    </lineage>
</organism>
<feature type="transmembrane region" description="Helical" evidence="6">
    <location>
        <begin position="455"/>
        <end position="476"/>
    </location>
</feature>
<dbReference type="GO" id="GO:0022857">
    <property type="term" value="F:transmembrane transporter activity"/>
    <property type="evidence" value="ECO:0007669"/>
    <property type="project" value="InterPro"/>
</dbReference>
<protein>
    <submittedName>
        <fullName evidence="8">Major facilitator superfamily domain-containing protein</fullName>
    </submittedName>
</protein>
<name>A0AAD5K941_9FUNG</name>
<evidence type="ECO:0000256" key="6">
    <source>
        <dbReference type="SAM" id="Phobius"/>
    </source>
</evidence>
<dbReference type="Pfam" id="PF07690">
    <property type="entry name" value="MFS_1"/>
    <property type="match status" value="1"/>
</dbReference>
<dbReference type="PANTHER" id="PTHR43791">
    <property type="entry name" value="PERMEASE-RELATED"/>
    <property type="match status" value="1"/>
</dbReference>
<reference evidence="8" key="2">
    <citation type="submission" date="2023-02" db="EMBL/GenBank/DDBJ databases">
        <authorList>
            <consortium name="DOE Joint Genome Institute"/>
            <person name="Mondo S.J."/>
            <person name="Chang Y."/>
            <person name="Wang Y."/>
            <person name="Ahrendt S."/>
            <person name="Andreopoulos W."/>
            <person name="Barry K."/>
            <person name="Beard J."/>
            <person name="Benny G.L."/>
            <person name="Blankenship S."/>
            <person name="Bonito G."/>
            <person name="Cuomo C."/>
            <person name="Desiro A."/>
            <person name="Gervers K.A."/>
            <person name="Hundley H."/>
            <person name="Kuo A."/>
            <person name="LaButti K."/>
            <person name="Lang B.F."/>
            <person name="Lipzen A."/>
            <person name="O'Donnell K."/>
            <person name="Pangilinan J."/>
            <person name="Reynolds N."/>
            <person name="Sandor L."/>
            <person name="Smith M.W."/>
            <person name="Tsang A."/>
            <person name="Grigoriev I.V."/>
            <person name="Stajich J.E."/>
            <person name="Spatafora J.W."/>
        </authorList>
    </citation>
    <scope>NUCLEOTIDE SEQUENCE</scope>
    <source>
        <strain evidence="8">RSA 2281</strain>
    </source>
</reference>
<feature type="transmembrane region" description="Helical" evidence="6">
    <location>
        <begin position="124"/>
        <end position="143"/>
    </location>
</feature>
<evidence type="ECO:0000313" key="9">
    <source>
        <dbReference type="Proteomes" id="UP001209540"/>
    </source>
</evidence>
<evidence type="ECO:0000259" key="7">
    <source>
        <dbReference type="PROSITE" id="PS50850"/>
    </source>
</evidence>
<keyword evidence="3 6" id="KW-0812">Transmembrane</keyword>
<keyword evidence="4 6" id="KW-1133">Transmembrane helix</keyword>
<dbReference type="SUPFAM" id="SSF103473">
    <property type="entry name" value="MFS general substrate transporter"/>
    <property type="match status" value="1"/>
</dbReference>
<dbReference type="Gene3D" id="1.20.1250.20">
    <property type="entry name" value="MFS general substrate transporter like domains"/>
    <property type="match status" value="2"/>
</dbReference>
<dbReference type="FunFam" id="1.20.1250.20:FF:000013">
    <property type="entry name" value="MFS general substrate transporter"/>
    <property type="match status" value="1"/>
</dbReference>
<feature type="transmembrane region" description="Helical" evidence="6">
    <location>
        <begin position="184"/>
        <end position="205"/>
    </location>
</feature>
<comment type="caution">
    <text evidence="8">The sequence shown here is derived from an EMBL/GenBank/DDBJ whole genome shotgun (WGS) entry which is preliminary data.</text>
</comment>
<dbReference type="GO" id="GO:0016020">
    <property type="term" value="C:membrane"/>
    <property type="evidence" value="ECO:0007669"/>
    <property type="project" value="UniProtKB-SubCell"/>
</dbReference>
<feature type="transmembrane region" description="Helical" evidence="6">
    <location>
        <begin position="97"/>
        <end position="117"/>
    </location>
</feature>
<gene>
    <name evidence="8" type="ORF">BDA99DRAFT_498404</name>
</gene>
<sequence length="514" mass="57046">MQNIHSAKQDIKSSSAGSNSLLVVDKNYQNDKEYDDDHTSHIDKKLLRHLLFKIDMRVIPLLSLCYLSSCLDRANIGNAKIAGLTETIDITENEYNVALSIFFAGYILFQLPSNILLNKIGPRIWISCIMVMFGCATASMAAVKNGTQLIIARMFLGICESGLTPAITFYASVWYTKGEISKRFAIMFANGTIAGVVGGFMAYGIMFMDQYQDLYGWQWIFLIEAFLTIAIGIAVFLFLPDFPNNNITFMNAEERRIFLIHKENSPASFAKFEKEEENDENTSWWIPIIQAFKDWHAHALGILMLCTYIPAYSMAFFMPSIIYNFGVSPLVTQLMTTVPNFVASLLGLAVAFSVDYYKEIGLHSAASLLISIIGFALMIILKDQGTYPLYAAIILATAGIGPLNVTLASWPSCNFSGRMKRSAAIAITNAFGNIGGAVSGQLFRESDAPQYIHGNIASLIFVICSFIGCVGIKLVYRHANLKRDTMDASERENILAKDNATTLGDKHPDFRYIS</sequence>
<evidence type="ECO:0000256" key="3">
    <source>
        <dbReference type="ARBA" id="ARBA00022692"/>
    </source>
</evidence>
<feature type="transmembrane region" description="Helical" evidence="6">
    <location>
        <begin position="361"/>
        <end position="381"/>
    </location>
</feature>
<dbReference type="EMBL" id="JAIXMP010000004">
    <property type="protein sequence ID" value="KAI9274737.1"/>
    <property type="molecule type" value="Genomic_DNA"/>
</dbReference>
<keyword evidence="5 6" id="KW-0472">Membrane</keyword>
<dbReference type="Proteomes" id="UP001209540">
    <property type="component" value="Unassembled WGS sequence"/>
</dbReference>
<dbReference type="FunFam" id="1.20.1250.20:FF:000057">
    <property type="entry name" value="MFS general substrate transporter"/>
    <property type="match status" value="1"/>
</dbReference>
<feature type="transmembrane region" description="Helical" evidence="6">
    <location>
        <begin position="149"/>
        <end position="172"/>
    </location>
</feature>
<evidence type="ECO:0000256" key="5">
    <source>
        <dbReference type="ARBA" id="ARBA00023136"/>
    </source>
</evidence>
<feature type="transmembrane region" description="Helical" evidence="6">
    <location>
        <begin position="334"/>
        <end position="354"/>
    </location>
</feature>
<evidence type="ECO:0000256" key="2">
    <source>
        <dbReference type="ARBA" id="ARBA00022448"/>
    </source>
</evidence>
<dbReference type="InterPro" id="IPR036259">
    <property type="entry name" value="MFS_trans_sf"/>
</dbReference>
<evidence type="ECO:0000256" key="4">
    <source>
        <dbReference type="ARBA" id="ARBA00022989"/>
    </source>
</evidence>
<keyword evidence="9" id="KW-1185">Reference proteome</keyword>
<feature type="transmembrane region" description="Helical" evidence="6">
    <location>
        <begin position="422"/>
        <end position="443"/>
    </location>
</feature>
<dbReference type="PROSITE" id="PS50850">
    <property type="entry name" value="MFS"/>
    <property type="match status" value="1"/>
</dbReference>
<dbReference type="PANTHER" id="PTHR43791:SF36">
    <property type="entry name" value="TRANSPORTER, PUTATIVE (AFU_ORTHOLOGUE AFUA_6G08340)-RELATED"/>
    <property type="match status" value="1"/>
</dbReference>
<evidence type="ECO:0000313" key="8">
    <source>
        <dbReference type="EMBL" id="KAI9274737.1"/>
    </source>
</evidence>
<feature type="transmembrane region" description="Helical" evidence="6">
    <location>
        <begin position="217"/>
        <end position="239"/>
    </location>
</feature>
<accession>A0AAD5K941</accession>
<proteinExistence type="predicted"/>
<comment type="subcellular location">
    <subcellularLocation>
        <location evidence="1">Membrane</location>
        <topology evidence="1">Multi-pass membrane protein</topology>
    </subcellularLocation>
</comment>